<comment type="caution">
    <text evidence="1">The sequence shown here is derived from an EMBL/GenBank/DDBJ whole genome shotgun (WGS) entry which is preliminary data.</text>
</comment>
<evidence type="ECO:0000313" key="1">
    <source>
        <dbReference type="EMBL" id="EKS49724.1"/>
    </source>
</evidence>
<accession>A0AB33XST6</accession>
<dbReference type="EMBL" id="AMQX01000012">
    <property type="protein sequence ID" value="EKS49724.1"/>
    <property type="molecule type" value="Genomic_DNA"/>
</dbReference>
<name>A0AB33XST6_LACRH</name>
<reference evidence="1 2" key="1">
    <citation type="journal article" date="2013" name="Genome Announc.">
        <title>Draft Genome Sequence of Staphylococcus simulans UMC-CNS-990, Isolated from a Case of Chronic Bovine Mastitis.</title>
        <authorList>
            <person name="Calcutt M.J."/>
            <person name="Foecking M.F."/>
            <person name="Hsieh H.Y."/>
            <person name="Perry J."/>
            <person name="Stewart G.C."/>
            <person name="Middleton J.R."/>
        </authorList>
    </citation>
    <scope>NUCLEOTIDE SEQUENCE [LARGE SCALE GENOMIC DNA]</scope>
    <source>
        <strain evidence="1 2">LRHMDP3</strain>
    </source>
</reference>
<proteinExistence type="predicted"/>
<sequence length="42" mass="4634">MKSPINQRSNRPVSHGGSLFVSIVVKVQMTWLAVLDQLVAAR</sequence>
<dbReference type="AlphaFoldDB" id="A0AB33XST6"/>
<protein>
    <submittedName>
        <fullName evidence="1">Uncharacterized protein</fullName>
    </submittedName>
</protein>
<organism evidence="1 2">
    <name type="scientific">Lacticaseibacillus rhamnosus LRHMDP3</name>
    <dbReference type="NCBI Taxonomy" id="1203259"/>
    <lineage>
        <taxon>Bacteria</taxon>
        <taxon>Bacillati</taxon>
        <taxon>Bacillota</taxon>
        <taxon>Bacilli</taxon>
        <taxon>Lactobacillales</taxon>
        <taxon>Lactobacillaceae</taxon>
        <taxon>Lacticaseibacillus</taxon>
    </lineage>
</organism>
<gene>
    <name evidence="1" type="ORF">LRHMDP3_2138</name>
</gene>
<dbReference type="Proteomes" id="UP000009352">
    <property type="component" value="Unassembled WGS sequence"/>
</dbReference>
<evidence type="ECO:0000313" key="2">
    <source>
        <dbReference type="Proteomes" id="UP000009352"/>
    </source>
</evidence>